<dbReference type="InterPro" id="IPR010286">
    <property type="entry name" value="METTL16/RlmF"/>
</dbReference>
<keyword evidence="2" id="KW-0808">Transferase</keyword>
<dbReference type="EMBL" id="CM026423">
    <property type="protein sequence ID" value="KAG0581903.1"/>
    <property type="molecule type" value="Genomic_DNA"/>
</dbReference>
<reference evidence="4" key="1">
    <citation type="submission" date="2020-06" db="EMBL/GenBank/DDBJ databases">
        <title>WGS assembly of Ceratodon purpureus strain R40.</title>
        <authorList>
            <person name="Carey S.B."/>
            <person name="Jenkins J."/>
            <person name="Shu S."/>
            <person name="Lovell J.T."/>
            <person name="Sreedasyam A."/>
            <person name="Maumus F."/>
            <person name="Tiley G.P."/>
            <person name="Fernandez-Pozo N."/>
            <person name="Barry K."/>
            <person name="Chen C."/>
            <person name="Wang M."/>
            <person name="Lipzen A."/>
            <person name="Daum C."/>
            <person name="Saski C.A."/>
            <person name="Payton A.C."/>
            <person name="Mcbreen J.C."/>
            <person name="Conrad R.E."/>
            <person name="Kollar L.M."/>
            <person name="Olsson S."/>
            <person name="Huttunen S."/>
            <person name="Landis J.B."/>
            <person name="Wickett N.J."/>
            <person name="Johnson M.G."/>
            <person name="Rensing S.A."/>
            <person name="Grimwood J."/>
            <person name="Schmutz J."/>
            <person name="Mcdaniel S.F."/>
        </authorList>
    </citation>
    <scope>NUCLEOTIDE SEQUENCE</scope>
    <source>
        <strain evidence="4">R40</strain>
    </source>
</reference>
<evidence type="ECO:0000313" key="4">
    <source>
        <dbReference type="EMBL" id="KAG0581903.1"/>
    </source>
</evidence>
<comment type="caution">
    <text evidence="4">The sequence shown here is derived from an EMBL/GenBank/DDBJ whole genome shotgun (WGS) entry which is preliminary data.</text>
</comment>
<feature type="region of interest" description="Disordered" evidence="3">
    <location>
        <begin position="196"/>
        <end position="216"/>
    </location>
</feature>
<accession>A0A8T0IHH3</accession>
<evidence type="ECO:0000256" key="2">
    <source>
        <dbReference type="ARBA" id="ARBA00022679"/>
    </source>
</evidence>
<sequence>MERKMHPRNKYAEKPPDFTLLAGLYPEFKQYVSYGFNQKPRIDWTDFNATRELTRSLLHHDYGISWWIPDGQLCPAVTNRANYIHWIEDLLALSPAPWHSSGEHLVSGVDIGTGANCIYPLLGVSLHGWRFVGTDITPVALEWAKWNVESNPHVSALIEIRSAILNGDTSVDDKNIDISSYDVIGPALPPQKQELVVEEPQDPDPHSKELVTDFPYIGPALPPQKQELMVEDLQDPDPRSKELVTDSPYIGPQGPAEIDRSSECSSDEEPSELAVPPRNSSDDTNQSSGVLVGVLRDEERFDFCMCNPPFFASMEEAGLNPRTACGGTAAEMVCSGGEEAFVARIIEDSAQLKHVIHWFTTMVGRKVTLKGLSAKLWALGAATVRTTEFVQGRTSRWGLAWSFTPPAAVKKNPVLNKSNHSFMLEGLGRGCTAVDMLQVLATQLQSLGALCTVSVPDFSISGFLPDDVDACEAVDVLGKRKRETVDETRPKVVISSNNTREDNSRSFKAWVFQQAPGSLLVKASLSKGSEYGGTFADLFERVEQSLKQRFQFRSQK</sequence>
<dbReference type="PANTHER" id="PTHR13393:SF0">
    <property type="entry name" value="RNA N6-ADENOSINE-METHYLTRANSFERASE METTL16"/>
    <property type="match status" value="1"/>
</dbReference>
<organism evidence="4 5">
    <name type="scientific">Ceratodon purpureus</name>
    <name type="common">Fire moss</name>
    <name type="synonym">Dicranum purpureum</name>
    <dbReference type="NCBI Taxonomy" id="3225"/>
    <lineage>
        <taxon>Eukaryota</taxon>
        <taxon>Viridiplantae</taxon>
        <taxon>Streptophyta</taxon>
        <taxon>Embryophyta</taxon>
        <taxon>Bryophyta</taxon>
        <taxon>Bryophytina</taxon>
        <taxon>Bryopsida</taxon>
        <taxon>Dicranidae</taxon>
        <taxon>Pseudoditrichales</taxon>
        <taxon>Ditrichaceae</taxon>
        <taxon>Ceratodon</taxon>
    </lineage>
</organism>
<evidence type="ECO:0008006" key="6">
    <source>
        <dbReference type="Google" id="ProtNLM"/>
    </source>
</evidence>
<keyword evidence="1" id="KW-0489">Methyltransferase</keyword>
<name>A0A8T0IHH3_CERPU</name>
<dbReference type="InterPro" id="IPR029063">
    <property type="entry name" value="SAM-dependent_MTases_sf"/>
</dbReference>
<protein>
    <recommendedName>
        <fullName evidence="6">U6 small nuclear RNA (adenine-(43)-N(6))-methyltransferase</fullName>
    </recommendedName>
</protein>
<keyword evidence="5" id="KW-1185">Reference proteome</keyword>
<dbReference type="AlphaFoldDB" id="A0A8T0IHH3"/>
<dbReference type="GO" id="GO:0070475">
    <property type="term" value="P:rRNA base methylation"/>
    <property type="evidence" value="ECO:0007669"/>
    <property type="project" value="TreeGrafter"/>
</dbReference>
<evidence type="ECO:0000256" key="1">
    <source>
        <dbReference type="ARBA" id="ARBA00022603"/>
    </source>
</evidence>
<evidence type="ECO:0000256" key="3">
    <source>
        <dbReference type="SAM" id="MobiDB-lite"/>
    </source>
</evidence>
<dbReference type="SUPFAM" id="SSF53335">
    <property type="entry name" value="S-adenosyl-L-methionine-dependent methyltransferases"/>
    <property type="match status" value="1"/>
</dbReference>
<dbReference type="GO" id="GO:0005634">
    <property type="term" value="C:nucleus"/>
    <property type="evidence" value="ECO:0007669"/>
    <property type="project" value="TreeGrafter"/>
</dbReference>
<gene>
    <name evidence="4" type="ORF">KC19_3G018700</name>
</gene>
<dbReference type="PANTHER" id="PTHR13393">
    <property type="entry name" value="SAM-DEPENDENT METHYLTRANSFERASE"/>
    <property type="match status" value="1"/>
</dbReference>
<proteinExistence type="predicted"/>
<dbReference type="Gene3D" id="3.40.50.150">
    <property type="entry name" value="Vaccinia Virus protein VP39"/>
    <property type="match status" value="2"/>
</dbReference>
<feature type="region of interest" description="Disordered" evidence="3">
    <location>
        <begin position="232"/>
        <end position="287"/>
    </location>
</feature>
<feature type="compositionally biased region" description="Polar residues" evidence="3">
    <location>
        <begin position="278"/>
        <end position="287"/>
    </location>
</feature>
<evidence type="ECO:0000313" key="5">
    <source>
        <dbReference type="Proteomes" id="UP000822688"/>
    </source>
</evidence>
<dbReference type="Proteomes" id="UP000822688">
    <property type="component" value="Chromosome 3"/>
</dbReference>
<dbReference type="GO" id="GO:0008168">
    <property type="term" value="F:methyltransferase activity"/>
    <property type="evidence" value="ECO:0007669"/>
    <property type="project" value="UniProtKB-KW"/>
</dbReference>
<dbReference type="Pfam" id="PF05971">
    <property type="entry name" value="Methyltransf_10"/>
    <property type="match status" value="2"/>
</dbReference>